<protein>
    <submittedName>
        <fullName evidence="2">Uncharacterized protein</fullName>
    </submittedName>
</protein>
<sequence>MLDTNSESFGMVLLIACMIGAVASIIGIRMYILFKKN</sequence>
<keyword evidence="1" id="KW-1133">Transmembrane helix</keyword>
<dbReference type="AlphaFoldDB" id="A0A382KQC2"/>
<gene>
    <name evidence="2" type="ORF">METZ01_LOCUS279632</name>
</gene>
<name>A0A382KQC2_9ZZZZ</name>
<keyword evidence="1" id="KW-0472">Membrane</keyword>
<evidence type="ECO:0000313" key="2">
    <source>
        <dbReference type="EMBL" id="SVC26778.1"/>
    </source>
</evidence>
<organism evidence="2">
    <name type="scientific">marine metagenome</name>
    <dbReference type="NCBI Taxonomy" id="408172"/>
    <lineage>
        <taxon>unclassified sequences</taxon>
        <taxon>metagenomes</taxon>
        <taxon>ecological metagenomes</taxon>
    </lineage>
</organism>
<accession>A0A382KQC2</accession>
<evidence type="ECO:0000256" key="1">
    <source>
        <dbReference type="SAM" id="Phobius"/>
    </source>
</evidence>
<keyword evidence="1" id="KW-0812">Transmembrane</keyword>
<feature type="transmembrane region" description="Helical" evidence="1">
    <location>
        <begin position="12"/>
        <end position="34"/>
    </location>
</feature>
<proteinExistence type="predicted"/>
<reference evidence="2" key="1">
    <citation type="submission" date="2018-05" db="EMBL/GenBank/DDBJ databases">
        <authorList>
            <person name="Lanie J.A."/>
            <person name="Ng W.-L."/>
            <person name="Kazmierczak K.M."/>
            <person name="Andrzejewski T.M."/>
            <person name="Davidsen T.M."/>
            <person name="Wayne K.J."/>
            <person name="Tettelin H."/>
            <person name="Glass J.I."/>
            <person name="Rusch D."/>
            <person name="Podicherti R."/>
            <person name="Tsui H.-C.T."/>
            <person name="Winkler M.E."/>
        </authorList>
    </citation>
    <scope>NUCLEOTIDE SEQUENCE</scope>
</reference>
<dbReference type="EMBL" id="UINC01082216">
    <property type="protein sequence ID" value="SVC26778.1"/>
    <property type="molecule type" value="Genomic_DNA"/>
</dbReference>